<dbReference type="EMBL" id="CAUYUJ010015294">
    <property type="protein sequence ID" value="CAK0852124.1"/>
    <property type="molecule type" value="Genomic_DNA"/>
</dbReference>
<accession>A0ABN9U0D6</accession>
<feature type="compositionally biased region" description="Basic and acidic residues" evidence="1">
    <location>
        <begin position="64"/>
        <end position="76"/>
    </location>
</feature>
<evidence type="ECO:0000256" key="1">
    <source>
        <dbReference type="SAM" id="MobiDB-lite"/>
    </source>
</evidence>
<evidence type="ECO:0000313" key="3">
    <source>
        <dbReference type="Proteomes" id="UP001189429"/>
    </source>
</evidence>
<proteinExistence type="predicted"/>
<name>A0ABN9U0D6_9DINO</name>
<reference evidence="2" key="1">
    <citation type="submission" date="2023-10" db="EMBL/GenBank/DDBJ databases">
        <authorList>
            <person name="Chen Y."/>
            <person name="Shah S."/>
            <person name="Dougan E. K."/>
            <person name="Thang M."/>
            <person name="Chan C."/>
        </authorList>
    </citation>
    <scope>NUCLEOTIDE SEQUENCE [LARGE SCALE GENOMIC DNA]</scope>
</reference>
<dbReference type="Proteomes" id="UP001189429">
    <property type="component" value="Unassembled WGS sequence"/>
</dbReference>
<protein>
    <submittedName>
        <fullName evidence="2">Uncharacterized protein</fullName>
    </submittedName>
</protein>
<evidence type="ECO:0000313" key="2">
    <source>
        <dbReference type="EMBL" id="CAK0852124.1"/>
    </source>
</evidence>
<feature type="compositionally biased region" description="Basic and acidic residues" evidence="1">
    <location>
        <begin position="118"/>
        <end position="132"/>
    </location>
</feature>
<comment type="caution">
    <text evidence="2">The sequence shown here is derived from an EMBL/GenBank/DDBJ whole genome shotgun (WGS) entry which is preliminary data.</text>
</comment>
<gene>
    <name evidence="2" type="ORF">PCOR1329_LOCUS44075</name>
</gene>
<organism evidence="2 3">
    <name type="scientific">Prorocentrum cordatum</name>
    <dbReference type="NCBI Taxonomy" id="2364126"/>
    <lineage>
        <taxon>Eukaryota</taxon>
        <taxon>Sar</taxon>
        <taxon>Alveolata</taxon>
        <taxon>Dinophyceae</taxon>
        <taxon>Prorocentrales</taxon>
        <taxon>Prorocentraceae</taxon>
        <taxon>Prorocentrum</taxon>
    </lineage>
</organism>
<keyword evidence="3" id="KW-1185">Reference proteome</keyword>
<sequence length="132" mass="15259">MAASCDDGAWDPMRRYPKTSERGEVVGFWVHRDQVYWHAHKEREWQDLSHYDYNHWFPRDLGKGYSKDKDESEHVRPAPYAGSGKGAKPSASPSPAWQKGGASSSWTPRPPAPPTRSADSRHYDQKKYWQKK</sequence>
<feature type="region of interest" description="Disordered" evidence="1">
    <location>
        <begin position="64"/>
        <end position="132"/>
    </location>
</feature>